<dbReference type="Gene3D" id="3.90.190.10">
    <property type="entry name" value="Protein tyrosine phosphatase superfamily"/>
    <property type="match status" value="1"/>
</dbReference>
<dbReference type="EMBL" id="BRYA01000171">
    <property type="protein sequence ID" value="GMI42400.1"/>
    <property type="molecule type" value="Genomic_DNA"/>
</dbReference>
<dbReference type="AlphaFoldDB" id="A0A9W7GDI1"/>
<accession>A0A9W7GDI1</accession>
<dbReference type="Pfam" id="PF13350">
    <property type="entry name" value="Y_phosphatase3"/>
    <property type="match status" value="1"/>
</dbReference>
<gene>
    <name evidence="1" type="ORF">TrCOL_g11595</name>
</gene>
<proteinExistence type="predicted"/>
<dbReference type="InterPro" id="IPR029021">
    <property type="entry name" value="Prot-tyrosine_phosphatase-like"/>
</dbReference>
<dbReference type="PANTHER" id="PTHR31126">
    <property type="entry name" value="TYROSINE-PROTEIN PHOSPHATASE"/>
    <property type="match status" value="1"/>
</dbReference>
<dbReference type="InterPro" id="IPR026893">
    <property type="entry name" value="Tyr/Ser_Pase_IphP-type"/>
</dbReference>
<evidence type="ECO:0000313" key="2">
    <source>
        <dbReference type="Proteomes" id="UP001165065"/>
    </source>
</evidence>
<evidence type="ECO:0000313" key="1">
    <source>
        <dbReference type="EMBL" id="GMI42400.1"/>
    </source>
</evidence>
<dbReference type="GO" id="GO:0004721">
    <property type="term" value="F:phosphoprotein phosphatase activity"/>
    <property type="evidence" value="ECO:0007669"/>
    <property type="project" value="InterPro"/>
</dbReference>
<dbReference type="SUPFAM" id="SSF52799">
    <property type="entry name" value="(Phosphotyrosine protein) phosphatases II"/>
    <property type="match status" value="1"/>
</dbReference>
<keyword evidence="2" id="KW-1185">Reference proteome</keyword>
<protein>
    <submittedName>
        <fullName evidence="1">Uncharacterized protein</fullName>
    </submittedName>
</protein>
<dbReference type="OrthoDB" id="9988524at2759"/>
<sequence length="313" mass="34602">MVSEASSEAPLTFDSIKNARDLSSADESFIRPNKLYRTGMLSNASPEDAIKITSGLSLKTLVDLRSLTELKTDDGLNTNPVFDDFTDIKWSSVRSAREVKSKEKYDGKSEASANRKERHFVSLMDEKKYVVGTFQRIQKRKIAKLAVTAPTTVVSRRMRSKAKKVFLDAINGGGLPMMNELILQMAAKGIRYVLMLCADTSRHPVAFYCTAGKDRTGIITAIILAACGVSDEKIVEDYAISANVYKEIGDHKAMVGALKQRDLNPDVFLGAPAEVMAETLTTIREGYGSIEGYCDFIGFDEADRERLKQAIMK</sequence>
<dbReference type="Proteomes" id="UP001165065">
    <property type="component" value="Unassembled WGS sequence"/>
</dbReference>
<reference evidence="2" key="1">
    <citation type="journal article" date="2023" name="Commun. Biol.">
        <title>Genome analysis of Parmales, the sister group of diatoms, reveals the evolutionary specialization of diatoms from phago-mixotrophs to photoautotrophs.</title>
        <authorList>
            <person name="Ban H."/>
            <person name="Sato S."/>
            <person name="Yoshikawa S."/>
            <person name="Yamada K."/>
            <person name="Nakamura Y."/>
            <person name="Ichinomiya M."/>
            <person name="Sato N."/>
            <person name="Blanc-Mathieu R."/>
            <person name="Endo H."/>
            <person name="Kuwata A."/>
            <person name="Ogata H."/>
        </authorList>
    </citation>
    <scope>NUCLEOTIDE SEQUENCE [LARGE SCALE GENOMIC DNA]</scope>
</reference>
<dbReference type="PANTHER" id="PTHR31126:SF1">
    <property type="entry name" value="TYROSINE SPECIFIC PROTEIN PHOSPHATASES DOMAIN-CONTAINING PROTEIN"/>
    <property type="match status" value="1"/>
</dbReference>
<organism evidence="1 2">
    <name type="scientific">Triparma columacea</name>
    <dbReference type="NCBI Taxonomy" id="722753"/>
    <lineage>
        <taxon>Eukaryota</taxon>
        <taxon>Sar</taxon>
        <taxon>Stramenopiles</taxon>
        <taxon>Ochrophyta</taxon>
        <taxon>Bolidophyceae</taxon>
        <taxon>Parmales</taxon>
        <taxon>Triparmaceae</taxon>
        <taxon>Triparma</taxon>
    </lineage>
</organism>
<name>A0A9W7GDI1_9STRA</name>
<comment type="caution">
    <text evidence="1">The sequence shown here is derived from an EMBL/GenBank/DDBJ whole genome shotgun (WGS) entry which is preliminary data.</text>
</comment>